<gene>
    <name evidence="2" type="primary">PIK3R6</name>
</gene>
<dbReference type="GeneTree" id="ENSGT00530000063753"/>
<reference evidence="2" key="1">
    <citation type="submission" date="2021-06" db="EMBL/GenBank/DDBJ databases">
        <authorList>
            <consortium name="Wellcome Sanger Institute Data Sharing"/>
        </authorList>
    </citation>
    <scope>NUCLEOTIDE SEQUENCE [LARGE SCALE GENOMIC DNA]</scope>
</reference>
<feature type="region of interest" description="Disordered" evidence="1">
    <location>
        <begin position="358"/>
        <end position="383"/>
    </location>
</feature>
<name>A0A8C4TIQ3_ERPCA</name>
<feature type="compositionally biased region" description="Low complexity" evidence="1">
    <location>
        <begin position="372"/>
        <end position="383"/>
    </location>
</feature>
<dbReference type="GO" id="GO:0007186">
    <property type="term" value="P:G protein-coupled receptor signaling pathway"/>
    <property type="evidence" value="ECO:0007669"/>
    <property type="project" value="TreeGrafter"/>
</dbReference>
<reference evidence="2" key="2">
    <citation type="submission" date="2025-08" db="UniProtKB">
        <authorList>
            <consortium name="Ensembl"/>
        </authorList>
    </citation>
    <scope>IDENTIFICATION</scope>
</reference>
<dbReference type="Ensembl" id="ENSECRT00000031834.1">
    <property type="protein sequence ID" value="ENSECRP00000031175.1"/>
    <property type="gene ID" value="ENSECRG00000021132.1"/>
</dbReference>
<dbReference type="AlphaFoldDB" id="A0A8C4TIQ3"/>
<dbReference type="InterPro" id="IPR019522">
    <property type="entry name" value="PIK3R5/6"/>
</dbReference>
<proteinExistence type="predicted"/>
<reference evidence="2" key="3">
    <citation type="submission" date="2025-09" db="UniProtKB">
        <authorList>
            <consortium name="Ensembl"/>
        </authorList>
    </citation>
    <scope>IDENTIFICATION</scope>
</reference>
<dbReference type="Pfam" id="PF10486">
    <property type="entry name" value="PI3K_1B_p101"/>
    <property type="match status" value="2"/>
</dbReference>
<evidence type="ECO:0000313" key="2">
    <source>
        <dbReference type="Ensembl" id="ENSECRP00000031175.1"/>
    </source>
</evidence>
<organism evidence="2 3">
    <name type="scientific">Erpetoichthys calabaricus</name>
    <name type="common">Rope fish</name>
    <name type="synonym">Calamoichthys calabaricus</name>
    <dbReference type="NCBI Taxonomy" id="27687"/>
    <lineage>
        <taxon>Eukaryota</taxon>
        <taxon>Metazoa</taxon>
        <taxon>Chordata</taxon>
        <taxon>Craniata</taxon>
        <taxon>Vertebrata</taxon>
        <taxon>Euteleostomi</taxon>
        <taxon>Actinopterygii</taxon>
        <taxon>Polypteriformes</taxon>
        <taxon>Polypteridae</taxon>
        <taxon>Erpetoichthys</taxon>
    </lineage>
</organism>
<protein>
    <submittedName>
        <fullName evidence="2">Phosphoinositide-3-kinase regulatory subunit 6</fullName>
    </submittedName>
</protein>
<evidence type="ECO:0000256" key="1">
    <source>
        <dbReference type="SAM" id="MobiDB-lite"/>
    </source>
</evidence>
<accession>A0A8C4TIQ3</accession>
<dbReference type="GO" id="GO:0005944">
    <property type="term" value="C:phosphatidylinositol 3-kinase complex, class IB"/>
    <property type="evidence" value="ECO:0007669"/>
    <property type="project" value="InterPro"/>
</dbReference>
<dbReference type="PANTHER" id="PTHR15593:SF1">
    <property type="entry name" value="PHOSPHOINOSITIDE 3-KINASE REGULATORY SUBUNIT 6"/>
    <property type="match status" value="1"/>
</dbReference>
<dbReference type="PANTHER" id="PTHR15593">
    <property type="entry name" value="PHOSPHATIDYLINOSITOL 3-KINASE REGULATORY SUBUNIT"/>
    <property type="match status" value="1"/>
</dbReference>
<dbReference type="Proteomes" id="UP000694620">
    <property type="component" value="Chromosome 14"/>
</dbReference>
<sequence>MLELFSTEVSPGVMAVTESDILRSVHAILRELDGHHPASQFNRGMLRWTLHKKIERNPASNCTLVRVVIKELEKAEKADNKLYIIPLIHTLMYGFIQATDIPDQLYKRVYDFCTRLLTLPQPYCSIGFSYANSVKTERSTPGVLYHRLLASEQNLKNDHYTYQERVFVFADPSLFSEEMSAALAEEFESADICRSQSSYMCDGILHIMQAALGGSCCTRRLGRALQSKEQDMIELYFQELVAIVEQSAEDVGGNRSQYVEKLRQLYLTITGPTTRAFDESMTGAPSGISIPNPNISFHMWNEDTLLYSGIERDLPLSEMLPVIEEPGSSKGEPEQGRLVRKGGIKMKPSITDTIASSAEETVTCPPGKLQRRSGSQGISGSRSQRQYTARVVLLGDDRILGKMAKAYYSIRKREARRPFLLPKMNLHIYCIPVCNSQPGSPSTELEYLSAEKMDTCQLAAYLGRADPWYESNINSLSHMIPKLAKMNCCSGKTSAANPFLVDIISYYVRMGQQPVYFCIYSVKISFSCLTKEAVEDVFLTQAEICIPESPSAGENTLTRKRNMTESFGAVLSVTYKKASLSNRECEKSLTLRTSGVVINAIPSCTTEDFDCLTICFSDGLKVKSTEDSKIRASSIKIRSLEQKSFNVCFDKDHRRVYKEVSSIEVSPCLDPGFCLQKKRDTKFFFGEDQNVGLTQYMPKGLSLAINTFAGIIR</sequence>
<dbReference type="GO" id="GO:0046935">
    <property type="term" value="F:1-phosphatidylinositol-3-kinase regulator activity"/>
    <property type="evidence" value="ECO:0007669"/>
    <property type="project" value="InterPro"/>
</dbReference>
<evidence type="ECO:0000313" key="3">
    <source>
        <dbReference type="Proteomes" id="UP000694620"/>
    </source>
</evidence>
<keyword evidence="3" id="KW-1185">Reference proteome</keyword>